<dbReference type="EMBL" id="JBHUFA010000003">
    <property type="protein sequence ID" value="MFD1695926.1"/>
    <property type="molecule type" value="Genomic_DNA"/>
</dbReference>
<accession>A0ABW4JXJ7</accession>
<evidence type="ECO:0000256" key="4">
    <source>
        <dbReference type="ARBA" id="ARBA00023136"/>
    </source>
</evidence>
<comment type="caution">
    <text evidence="6">The sequence shown here is derived from an EMBL/GenBank/DDBJ whole genome shotgun (WGS) entry which is preliminary data.</text>
</comment>
<feature type="domain" description="DUF1232" evidence="5">
    <location>
        <begin position="71"/>
        <end position="105"/>
    </location>
</feature>
<gene>
    <name evidence="6" type="ORF">ACFSC7_10400</name>
</gene>
<sequence length="143" mass="15981">MTRQSQTTPEDLFDDVDFDPARLGSQESQLRRIRDGVFRTARKASRQIPFLDEVLAAYYCLRDPATPARVRWTVTAALAYFVLPLDAVPDFILGLGFGDDATVLLAALSAIRGHIKPEHRDKARDALAREEIDVSRAAEVPTR</sequence>
<evidence type="ECO:0000313" key="7">
    <source>
        <dbReference type="Proteomes" id="UP001597327"/>
    </source>
</evidence>
<dbReference type="Proteomes" id="UP001597327">
    <property type="component" value="Unassembled WGS sequence"/>
</dbReference>
<evidence type="ECO:0000256" key="1">
    <source>
        <dbReference type="ARBA" id="ARBA00004127"/>
    </source>
</evidence>
<evidence type="ECO:0000259" key="5">
    <source>
        <dbReference type="Pfam" id="PF06803"/>
    </source>
</evidence>
<evidence type="ECO:0000256" key="3">
    <source>
        <dbReference type="ARBA" id="ARBA00022989"/>
    </source>
</evidence>
<keyword evidence="2" id="KW-0812">Transmembrane</keyword>
<proteinExistence type="predicted"/>
<keyword evidence="4" id="KW-0472">Membrane</keyword>
<organism evidence="6 7">
    <name type="scientific">Roseibium aestuarii</name>
    <dbReference type="NCBI Taxonomy" id="2600299"/>
    <lineage>
        <taxon>Bacteria</taxon>
        <taxon>Pseudomonadati</taxon>
        <taxon>Pseudomonadota</taxon>
        <taxon>Alphaproteobacteria</taxon>
        <taxon>Hyphomicrobiales</taxon>
        <taxon>Stappiaceae</taxon>
        <taxon>Roseibium</taxon>
    </lineage>
</organism>
<dbReference type="RefSeq" id="WP_149894109.1">
    <property type="nucleotide sequence ID" value="NZ_JBHUFA010000003.1"/>
</dbReference>
<comment type="subcellular location">
    <subcellularLocation>
        <location evidence="1">Endomembrane system</location>
        <topology evidence="1">Multi-pass membrane protein</topology>
    </subcellularLocation>
</comment>
<protein>
    <submittedName>
        <fullName evidence="6">YkvA family protein</fullName>
    </submittedName>
</protein>
<name>A0ABW4JXJ7_9HYPH</name>
<evidence type="ECO:0000313" key="6">
    <source>
        <dbReference type="EMBL" id="MFD1695926.1"/>
    </source>
</evidence>
<reference evidence="7" key="1">
    <citation type="journal article" date="2019" name="Int. J. Syst. Evol. Microbiol.">
        <title>The Global Catalogue of Microorganisms (GCM) 10K type strain sequencing project: providing services to taxonomists for standard genome sequencing and annotation.</title>
        <authorList>
            <consortium name="The Broad Institute Genomics Platform"/>
            <consortium name="The Broad Institute Genome Sequencing Center for Infectious Disease"/>
            <person name="Wu L."/>
            <person name="Ma J."/>
        </authorList>
    </citation>
    <scope>NUCLEOTIDE SEQUENCE [LARGE SCALE GENOMIC DNA]</scope>
    <source>
        <strain evidence="7">JCM 3369</strain>
    </source>
</reference>
<dbReference type="InterPro" id="IPR010652">
    <property type="entry name" value="DUF1232"/>
</dbReference>
<keyword evidence="3" id="KW-1133">Transmembrane helix</keyword>
<dbReference type="Pfam" id="PF06803">
    <property type="entry name" value="DUF1232"/>
    <property type="match status" value="1"/>
</dbReference>
<keyword evidence="7" id="KW-1185">Reference proteome</keyword>
<evidence type="ECO:0000256" key="2">
    <source>
        <dbReference type="ARBA" id="ARBA00022692"/>
    </source>
</evidence>